<evidence type="ECO:0000313" key="4">
    <source>
        <dbReference type="Proteomes" id="UP000632774"/>
    </source>
</evidence>
<dbReference type="InterPro" id="IPR035940">
    <property type="entry name" value="CAP_sf"/>
</dbReference>
<dbReference type="PANTHER" id="PTHR31157:SF1">
    <property type="entry name" value="SCP DOMAIN-CONTAINING PROTEIN"/>
    <property type="match status" value="1"/>
</dbReference>
<dbReference type="SUPFAM" id="SSF55797">
    <property type="entry name" value="PR-1-like"/>
    <property type="match status" value="1"/>
</dbReference>
<dbReference type="RefSeq" id="WP_194107012.1">
    <property type="nucleotide sequence ID" value="NZ_JADFFM010000002.1"/>
</dbReference>
<dbReference type="CDD" id="cd05379">
    <property type="entry name" value="CAP_bacterial"/>
    <property type="match status" value="1"/>
</dbReference>
<organism evidence="3 4">
    <name type="scientific">Mucilaginibacter boryungensis</name>
    <dbReference type="NCBI Taxonomy" id="768480"/>
    <lineage>
        <taxon>Bacteria</taxon>
        <taxon>Pseudomonadati</taxon>
        <taxon>Bacteroidota</taxon>
        <taxon>Sphingobacteriia</taxon>
        <taxon>Sphingobacteriales</taxon>
        <taxon>Sphingobacteriaceae</taxon>
        <taxon>Mucilaginibacter</taxon>
    </lineage>
</organism>
<reference evidence="3 4" key="1">
    <citation type="submission" date="2020-10" db="EMBL/GenBank/DDBJ databases">
        <title>Mucilaginibacter mali sp. nov., isolated from rhizosphere soil of apple orchard.</title>
        <authorList>
            <person name="Lee J.-S."/>
            <person name="Kim H.S."/>
            <person name="Kim J.-S."/>
        </authorList>
    </citation>
    <scope>NUCLEOTIDE SEQUENCE [LARGE SCALE GENOMIC DNA]</scope>
    <source>
        <strain evidence="3 4">KCTC 23157</strain>
    </source>
</reference>
<feature type="region of interest" description="Disordered" evidence="1">
    <location>
        <begin position="159"/>
        <end position="180"/>
    </location>
</feature>
<protein>
    <submittedName>
        <fullName evidence="3">CAP domain-containing protein</fullName>
    </submittedName>
</protein>
<name>A0ABR9XJH9_9SPHI</name>
<proteinExistence type="predicted"/>
<comment type="caution">
    <text evidence="3">The sequence shown here is derived from an EMBL/GenBank/DDBJ whole genome shotgun (WGS) entry which is preliminary data.</text>
</comment>
<dbReference type="PANTHER" id="PTHR31157">
    <property type="entry name" value="SCP DOMAIN-CONTAINING PROTEIN"/>
    <property type="match status" value="1"/>
</dbReference>
<accession>A0ABR9XJH9</accession>
<evidence type="ECO:0000259" key="2">
    <source>
        <dbReference type="Pfam" id="PF00188"/>
    </source>
</evidence>
<dbReference type="InterPro" id="IPR014044">
    <property type="entry name" value="CAP_dom"/>
</dbReference>
<sequence length="180" mass="20543">MLTLIVSTARTQYRPATAESFKQEFLNYINTTRARGCNCGTKWFPPAPPLSWNTSLQKSAFRHAKDMNDKSYFSHTSKDGRSMQDRIVFAGYIFNGYKSFIIGENIAEGQQSIRQVMQEWFASEGHCHNLMNPAFREIGIAQYNDYWVQDFGGRESYSPAEQRALESGQARVSTLDKGKN</sequence>
<dbReference type="EMBL" id="JADFFM010000002">
    <property type="protein sequence ID" value="MBE9667553.1"/>
    <property type="molecule type" value="Genomic_DNA"/>
</dbReference>
<dbReference type="Proteomes" id="UP000632774">
    <property type="component" value="Unassembled WGS sequence"/>
</dbReference>
<evidence type="ECO:0000313" key="3">
    <source>
        <dbReference type="EMBL" id="MBE9667553.1"/>
    </source>
</evidence>
<feature type="domain" description="SCP" evidence="2">
    <location>
        <begin position="47"/>
        <end position="151"/>
    </location>
</feature>
<gene>
    <name evidence="3" type="ORF">IRJ18_14360</name>
</gene>
<dbReference type="Gene3D" id="3.40.33.10">
    <property type="entry name" value="CAP"/>
    <property type="match status" value="1"/>
</dbReference>
<evidence type="ECO:0000256" key="1">
    <source>
        <dbReference type="SAM" id="MobiDB-lite"/>
    </source>
</evidence>
<keyword evidence="4" id="KW-1185">Reference proteome</keyword>
<dbReference type="Pfam" id="PF00188">
    <property type="entry name" value="CAP"/>
    <property type="match status" value="1"/>
</dbReference>